<sequence>MKIIIFGASGGIGKFAAQHALEKGYEVKAFLRNPSKLTIKHENLTTIQGEISNYNDIKNAIFDCDAVIWCVGIPMKRYKYMDSLEGHKNLLKAMNEHGIKRLIDWSTPSVHFKKDKKSFSTVVPGFLAGILFPTAKKELISIADIITTSNLNWTIVRFMAPKDTSYTGNVKVGFGETKMNFNISREDIGAFIVEQLNNKTYEYSMPIIGS</sequence>
<dbReference type="PANTHER" id="PTHR43355:SF2">
    <property type="entry name" value="FLAVIN REDUCTASE (NADPH)"/>
    <property type="match status" value="1"/>
</dbReference>
<reference evidence="1 2" key="1">
    <citation type="journal article" date="2016" name="Int. J. Syst. Evol. Microbiol.">
        <title>Descriptions of Anaerotaenia torta gen. nov., sp. nov. and Anaerocolumna cellulosilytica gen. nov., sp. nov. isolated from a methanogenic reactor of cattle waste.</title>
        <authorList>
            <person name="Uek A."/>
            <person name="Ohtaki Y."/>
            <person name="Kaku N."/>
            <person name="Ueki K."/>
        </authorList>
    </citation>
    <scope>NUCLEOTIDE SEQUENCE [LARGE SCALE GENOMIC DNA]</scope>
    <source>
        <strain evidence="1 2">SN021</strain>
    </source>
</reference>
<dbReference type="Gene3D" id="3.40.50.720">
    <property type="entry name" value="NAD(P)-binding Rossmann-like Domain"/>
    <property type="match status" value="1"/>
</dbReference>
<dbReference type="InterPro" id="IPR016040">
    <property type="entry name" value="NAD(P)-bd_dom"/>
</dbReference>
<name>A0A6S6R5G5_9FIRM</name>
<proteinExistence type="predicted"/>
<evidence type="ECO:0000313" key="2">
    <source>
        <dbReference type="Proteomes" id="UP000515561"/>
    </source>
</evidence>
<dbReference type="Proteomes" id="UP000515561">
    <property type="component" value="Chromosome"/>
</dbReference>
<organism evidence="1 2">
    <name type="scientific">Anaerocolumna cellulosilytica</name>
    <dbReference type="NCBI Taxonomy" id="433286"/>
    <lineage>
        <taxon>Bacteria</taxon>
        <taxon>Bacillati</taxon>
        <taxon>Bacillota</taxon>
        <taxon>Clostridia</taxon>
        <taxon>Lachnospirales</taxon>
        <taxon>Lachnospiraceae</taxon>
        <taxon>Anaerocolumna</taxon>
    </lineage>
</organism>
<dbReference type="GO" id="GO:0004074">
    <property type="term" value="F:biliverdin reductase [NAD(P)H] activity"/>
    <property type="evidence" value="ECO:0007669"/>
    <property type="project" value="TreeGrafter"/>
</dbReference>
<dbReference type="InterPro" id="IPR036291">
    <property type="entry name" value="NAD(P)-bd_dom_sf"/>
</dbReference>
<dbReference type="RefSeq" id="WP_184089505.1">
    <property type="nucleotide sequence ID" value="NZ_AP023367.1"/>
</dbReference>
<dbReference type="PANTHER" id="PTHR43355">
    <property type="entry name" value="FLAVIN REDUCTASE (NADPH)"/>
    <property type="match status" value="1"/>
</dbReference>
<dbReference type="KEGG" id="acel:acsn021_22290"/>
<protein>
    <submittedName>
        <fullName evidence="1">Uncharacterized protein</fullName>
    </submittedName>
</protein>
<accession>A0A6S6R5G5</accession>
<dbReference type="EMBL" id="AP023367">
    <property type="protein sequence ID" value="BCJ94660.1"/>
    <property type="molecule type" value="Genomic_DNA"/>
</dbReference>
<dbReference type="SUPFAM" id="SSF51735">
    <property type="entry name" value="NAD(P)-binding Rossmann-fold domains"/>
    <property type="match status" value="1"/>
</dbReference>
<dbReference type="InterPro" id="IPR051606">
    <property type="entry name" value="Polyketide_Oxido-like"/>
</dbReference>
<dbReference type="GO" id="GO:0042602">
    <property type="term" value="F:riboflavin reductase (NADPH) activity"/>
    <property type="evidence" value="ECO:0007669"/>
    <property type="project" value="TreeGrafter"/>
</dbReference>
<evidence type="ECO:0000313" key="1">
    <source>
        <dbReference type="EMBL" id="BCJ94660.1"/>
    </source>
</evidence>
<dbReference type="AlphaFoldDB" id="A0A6S6R5G5"/>
<keyword evidence="2" id="KW-1185">Reference proteome</keyword>
<dbReference type="Pfam" id="PF13460">
    <property type="entry name" value="NAD_binding_10"/>
    <property type="match status" value="1"/>
</dbReference>
<gene>
    <name evidence="1" type="ORF">acsn021_22290</name>
</gene>